<proteinExistence type="predicted"/>
<reference evidence="2 3" key="1">
    <citation type="submission" date="2020-06" db="EMBL/GenBank/DDBJ databases">
        <authorList>
            <person name="Li R."/>
            <person name="Bekaert M."/>
        </authorList>
    </citation>
    <scope>NUCLEOTIDE SEQUENCE [LARGE SCALE GENOMIC DNA]</scope>
    <source>
        <strain evidence="3">wild</strain>
    </source>
</reference>
<evidence type="ECO:0000256" key="1">
    <source>
        <dbReference type="SAM" id="SignalP"/>
    </source>
</evidence>
<organism evidence="2 3">
    <name type="scientific">Mytilus coruscus</name>
    <name type="common">Sea mussel</name>
    <dbReference type="NCBI Taxonomy" id="42192"/>
    <lineage>
        <taxon>Eukaryota</taxon>
        <taxon>Metazoa</taxon>
        <taxon>Spiralia</taxon>
        <taxon>Lophotrochozoa</taxon>
        <taxon>Mollusca</taxon>
        <taxon>Bivalvia</taxon>
        <taxon>Autobranchia</taxon>
        <taxon>Pteriomorphia</taxon>
        <taxon>Mytilida</taxon>
        <taxon>Mytiloidea</taxon>
        <taxon>Mytilidae</taxon>
        <taxon>Mytilinae</taxon>
        <taxon>Mytilus</taxon>
    </lineage>
</organism>
<dbReference type="AlphaFoldDB" id="A0A6J8DGH4"/>
<dbReference type="EMBL" id="CACVKT020007423">
    <property type="protein sequence ID" value="CAC5407723.1"/>
    <property type="molecule type" value="Genomic_DNA"/>
</dbReference>
<feature type="signal peptide" evidence="1">
    <location>
        <begin position="1"/>
        <end position="18"/>
    </location>
</feature>
<dbReference type="OrthoDB" id="6041556at2759"/>
<keyword evidence="1" id="KW-0732">Signal</keyword>
<evidence type="ECO:0000313" key="2">
    <source>
        <dbReference type="EMBL" id="CAC5407723.1"/>
    </source>
</evidence>
<evidence type="ECO:0000313" key="3">
    <source>
        <dbReference type="Proteomes" id="UP000507470"/>
    </source>
</evidence>
<keyword evidence="3" id="KW-1185">Reference proteome</keyword>
<feature type="chain" id="PRO_5026649317" evidence="1">
    <location>
        <begin position="19"/>
        <end position="191"/>
    </location>
</feature>
<dbReference type="Proteomes" id="UP000507470">
    <property type="component" value="Unassembled WGS sequence"/>
</dbReference>
<name>A0A6J8DGH4_MYTCO</name>
<gene>
    <name evidence="2" type="ORF">MCOR_41172</name>
</gene>
<protein>
    <submittedName>
        <fullName evidence="2">Uncharacterized protein</fullName>
    </submittedName>
</protein>
<accession>A0A6J8DGH4</accession>
<sequence length="191" mass="21963">MWLFGAIFVCLHFMMVHTKSCDEVYTCPNATFNADESIDYEYDEEHSKWKMTLHLNFFDVVCPYLSEMLTCIKNYGAICDDKQQHMFRMMENTYNPVCITHKAELTGLISSCFNDEVYQEQLMECHNNADQEYIQKENNRSPSRANKDSVDCGIVDGWASCIHDVIKACSPENAHVFLPIVEAAKPGICIM</sequence>